<dbReference type="Proteomes" id="UP000030686">
    <property type="component" value="Unassembled WGS sequence"/>
</dbReference>
<dbReference type="OrthoDB" id="4367035at2759"/>
<organism evidence="1 2">
    <name type="scientific">Penicillium roqueforti (strain FM164)</name>
    <dbReference type="NCBI Taxonomy" id="1365484"/>
    <lineage>
        <taxon>Eukaryota</taxon>
        <taxon>Fungi</taxon>
        <taxon>Dikarya</taxon>
        <taxon>Ascomycota</taxon>
        <taxon>Pezizomycotina</taxon>
        <taxon>Eurotiomycetes</taxon>
        <taxon>Eurotiomycetidae</taxon>
        <taxon>Eurotiales</taxon>
        <taxon>Aspergillaceae</taxon>
        <taxon>Penicillium</taxon>
    </lineage>
</organism>
<name>W6QFJ8_PENRF</name>
<dbReference type="EMBL" id="HG792015">
    <property type="protein sequence ID" value="CDM28372.1"/>
    <property type="molecule type" value="Genomic_DNA"/>
</dbReference>
<sequence>MASITTQEVLRYPKLSVEVLSFPDVERIFHLTRAENTDWAQLRAPFELADHCKIVLKMIDAAISRSDGRPEMAVKIRLGILLDAVHATPPDPESPNSTPIPISSKCPFLFGPIVYNEVVHCLQGTPDWFLWYGPDAKKGKESVAINMVILETEHGQSADGVRQTLAYMSMIHTQRRAEGKLDSSVFGLSTDNSQFHFLQLNGESEWSRLDLNYQNHLQEIVGKLAYFHRHASILSASDRSDDPKKADSVFHVEDSGRSAVLVAISS</sequence>
<reference evidence="1" key="1">
    <citation type="journal article" date="2014" name="Nat. Commun.">
        <title>Multiple recent horizontal transfers of a large genomic region in cheese making fungi.</title>
        <authorList>
            <person name="Cheeseman K."/>
            <person name="Ropars J."/>
            <person name="Renault P."/>
            <person name="Dupont J."/>
            <person name="Gouzy J."/>
            <person name="Branca A."/>
            <person name="Abraham A.L."/>
            <person name="Ceppi M."/>
            <person name="Conseiller E."/>
            <person name="Debuchy R."/>
            <person name="Malagnac F."/>
            <person name="Goarin A."/>
            <person name="Silar P."/>
            <person name="Lacoste S."/>
            <person name="Sallet E."/>
            <person name="Bensimon A."/>
            <person name="Giraud T."/>
            <person name="Brygoo Y."/>
        </authorList>
    </citation>
    <scope>NUCLEOTIDE SEQUENCE [LARGE SCALE GENOMIC DNA]</scope>
    <source>
        <strain evidence="1">FM164</strain>
    </source>
</reference>
<dbReference type="AlphaFoldDB" id="W6QFJ8"/>
<proteinExistence type="predicted"/>
<dbReference type="OMA" id="TDNEQFH"/>
<accession>W6QFJ8</accession>
<evidence type="ECO:0000313" key="2">
    <source>
        <dbReference type="Proteomes" id="UP000030686"/>
    </source>
</evidence>
<evidence type="ECO:0000313" key="1">
    <source>
        <dbReference type="EMBL" id="CDM28372.1"/>
    </source>
</evidence>
<gene>
    <name evidence="1" type="ORF">PROQFM164_S01g002183</name>
</gene>
<protein>
    <submittedName>
        <fullName evidence="1">Genomic scaffold, ProqFM164S01</fullName>
    </submittedName>
</protein>
<keyword evidence="2" id="KW-1185">Reference proteome</keyword>